<proteinExistence type="predicted"/>
<keyword evidence="2" id="KW-0805">Transcription regulation</keyword>
<reference evidence="8" key="1">
    <citation type="submission" date="2025-08" db="UniProtKB">
        <authorList>
            <consortium name="RefSeq"/>
        </authorList>
    </citation>
    <scope>IDENTIFICATION</scope>
    <source>
        <strain evidence="8">11010-0011.00</strain>
        <tissue evidence="8">Whole body</tissue>
    </source>
</reference>
<feature type="compositionally biased region" description="Basic and acidic residues" evidence="5">
    <location>
        <begin position="1"/>
        <end position="19"/>
    </location>
</feature>
<keyword evidence="7" id="KW-1185">Reference proteome</keyword>
<dbReference type="InterPro" id="IPR004343">
    <property type="entry name" value="Plus-3_dom"/>
</dbReference>
<dbReference type="Pfam" id="PF03126">
    <property type="entry name" value="Plus-3"/>
    <property type="match status" value="1"/>
</dbReference>
<feature type="region of interest" description="Disordered" evidence="5">
    <location>
        <begin position="168"/>
        <end position="198"/>
    </location>
</feature>
<dbReference type="PANTHER" id="PTHR13115:SF8">
    <property type="entry name" value="RNA POLYMERASE-ASSOCIATED PROTEIN RTF1 HOMOLOG"/>
    <property type="match status" value="1"/>
</dbReference>
<name>A0A6J2TPS6_DROLE</name>
<comment type="subcellular location">
    <subcellularLocation>
        <location evidence="1">Nucleus</location>
    </subcellularLocation>
</comment>
<dbReference type="SMART" id="SM00719">
    <property type="entry name" value="Plus3"/>
    <property type="match status" value="1"/>
</dbReference>
<keyword evidence="4" id="KW-0539">Nucleus</keyword>
<accession>A0A6J2TPS6</accession>
<dbReference type="PANTHER" id="PTHR13115">
    <property type="entry name" value="RNA POLYMERASE-ASSOCIATED PROTEIN RTF1 HOMOLOG"/>
    <property type="match status" value="1"/>
</dbReference>
<dbReference type="OrthoDB" id="166375at2759"/>
<gene>
    <name evidence="8" type="primary">LOC115626005</name>
</gene>
<dbReference type="GO" id="GO:0016593">
    <property type="term" value="C:Cdc73/Paf1 complex"/>
    <property type="evidence" value="ECO:0007669"/>
    <property type="project" value="TreeGrafter"/>
</dbReference>
<dbReference type="RefSeq" id="XP_030377113.1">
    <property type="nucleotide sequence ID" value="XM_030521253.1"/>
</dbReference>
<evidence type="ECO:0000256" key="1">
    <source>
        <dbReference type="ARBA" id="ARBA00004123"/>
    </source>
</evidence>
<evidence type="ECO:0000256" key="5">
    <source>
        <dbReference type="SAM" id="MobiDB-lite"/>
    </source>
</evidence>
<dbReference type="AlphaFoldDB" id="A0A6J2TPS6"/>
<feature type="domain" description="Plus3" evidence="6">
    <location>
        <begin position="202"/>
        <end position="336"/>
    </location>
</feature>
<dbReference type="PROSITE" id="PS51360">
    <property type="entry name" value="PLUS3"/>
    <property type="match status" value="1"/>
</dbReference>
<dbReference type="Proteomes" id="UP000504634">
    <property type="component" value="Unplaced"/>
</dbReference>
<dbReference type="Gene3D" id="3.90.70.200">
    <property type="entry name" value="Plus-3 domain"/>
    <property type="match status" value="1"/>
</dbReference>
<evidence type="ECO:0000313" key="8">
    <source>
        <dbReference type="RefSeq" id="XP_030377113.1"/>
    </source>
</evidence>
<evidence type="ECO:0000259" key="6">
    <source>
        <dbReference type="PROSITE" id="PS51360"/>
    </source>
</evidence>
<dbReference type="GO" id="GO:1990269">
    <property type="term" value="F:RNA polymerase II C-terminal domain phosphoserine binding"/>
    <property type="evidence" value="ECO:0007669"/>
    <property type="project" value="TreeGrafter"/>
</dbReference>
<evidence type="ECO:0000313" key="7">
    <source>
        <dbReference type="Proteomes" id="UP000504634"/>
    </source>
</evidence>
<evidence type="ECO:0000256" key="4">
    <source>
        <dbReference type="ARBA" id="ARBA00023242"/>
    </source>
</evidence>
<dbReference type="SUPFAM" id="SSF159042">
    <property type="entry name" value="Plus3-like"/>
    <property type="match status" value="1"/>
</dbReference>
<organism evidence="7 8">
    <name type="scientific">Drosophila lebanonensis</name>
    <name type="common">Fruit fly</name>
    <name type="synonym">Scaptodrosophila lebanonensis</name>
    <dbReference type="NCBI Taxonomy" id="7225"/>
    <lineage>
        <taxon>Eukaryota</taxon>
        <taxon>Metazoa</taxon>
        <taxon>Ecdysozoa</taxon>
        <taxon>Arthropoda</taxon>
        <taxon>Hexapoda</taxon>
        <taxon>Insecta</taxon>
        <taxon>Pterygota</taxon>
        <taxon>Neoptera</taxon>
        <taxon>Endopterygota</taxon>
        <taxon>Diptera</taxon>
        <taxon>Brachycera</taxon>
        <taxon>Muscomorpha</taxon>
        <taxon>Ephydroidea</taxon>
        <taxon>Drosophilidae</taxon>
        <taxon>Scaptodrosophila</taxon>
    </lineage>
</organism>
<dbReference type="InterPro" id="IPR036128">
    <property type="entry name" value="Plus3-like_sf"/>
</dbReference>
<dbReference type="GO" id="GO:0003677">
    <property type="term" value="F:DNA binding"/>
    <property type="evidence" value="ECO:0007669"/>
    <property type="project" value="InterPro"/>
</dbReference>
<dbReference type="GeneID" id="115626005"/>
<sequence length="529" mass="59676">MSEVAKKSRKRILDTPKDMEDGELPDGSSGDIIPTFTDGYDEKLQGDAEDRARLDNLNELQREIELFERGVKRDEKRSEWSIKCQLAQAKGLDLATKERCRVRRLNLEALKAANKRGGAIERLVAQRNIKKNKQVSEESSVSEELESSDRLSLAESVQSTPQAKKVKLKAADVYSDDSSSGSEWDREPEPSKYSGDDDIGVVTSRAELSKALLTRIQLEGILEKPVFERTVTNCFVRVSIGPSGGINSEPIYRICEIVGLADARKEYQLGRKLTDQSLRLEHGGEERTFQMDLVSNNPVTAREFTEWVATCHRDGKPLPTLSRLEQKHKDIVAAQNYTFTEGDVERIVQNKRRAGKHPMSGAYRKVCLIMERDMALASEDMNKYYQLENQITAIDEKSRQDQLKRGVPFVTASQGVAVSSIVHSRARAKLSSESTLKLSANEQALRPHMKRKYMKKPPFNPQLDYSQLLEKENIEANNATNVPQNERRNVTSAEKKNLYDLHNFEVDVNVDNLPKVASVFKDGKLVVGH</sequence>
<evidence type="ECO:0000256" key="2">
    <source>
        <dbReference type="ARBA" id="ARBA00023015"/>
    </source>
</evidence>
<feature type="region of interest" description="Disordered" evidence="5">
    <location>
        <begin position="1"/>
        <end position="37"/>
    </location>
</feature>
<keyword evidence="3" id="KW-0804">Transcription</keyword>
<protein>
    <submittedName>
        <fullName evidence="8">RNA polymerase-associated protein Rtf1-like</fullName>
    </submittedName>
</protein>
<evidence type="ECO:0000256" key="3">
    <source>
        <dbReference type="ARBA" id="ARBA00023163"/>
    </source>
</evidence>